<comment type="similarity">
    <text evidence="16">Belongs to the SEDS family. FtsW subfamily.</text>
</comment>
<evidence type="ECO:0000256" key="11">
    <source>
        <dbReference type="ARBA" id="ARBA00023136"/>
    </source>
</evidence>
<keyword evidence="4" id="KW-0132">Cell division</keyword>
<organism evidence="23 24">
    <name type="scientific">Oceanobacillus profundus</name>
    <dbReference type="NCBI Taxonomy" id="372463"/>
    <lineage>
        <taxon>Bacteria</taxon>
        <taxon>Bacillati</taxon>
        <taxon>Bacillota</taxon>
        <taxon>Bacilli</taxon>
        <taxon>Bacillales</taxon>
        <taxon>Bacillaceae</taxon>
        <taxon>Oceanobacillus</taxon>
    </lineage>
</organism>
<evidence type="ECO:0000256" key="13">
    <source>
        <dbReference type="ARBA" id="ARBA00023316"/>
    </source>
</evidence>
<evidence type="ECO:0000256" key="19">
    <source>
        <dbReference type="ARBA" id="ARBA00044770"/>
    </source>
</evidence>
<keyword evidence="3" id="KW-1003">Cell membrane</keyword>
<dbReference type="RefSeq" id="WP_118890426.1">
    <property type="nucleotide sequence ID" value="NZ_JBHTNL010000016.1"/>
</dbReference>
<dbReference type="InterPro" id="IPR018365">
    <property type="entry name" value="Cell_cycle_FtsW-rel_CS"/>
</dbReference>
<evidence type="ECO:0000256" key="21">
    <source>
        <dbReference type="ARBA" id="ARBA00049966"/>
    </source>
</evidence>
<evidence type="ECO:0000256" key="12">
    <source>
        <dbReference type="ARBA" id="ARBA00023306"/>
    </source>
</evidence>
<keyword evidence="9" id="KW-0573">Peptidoglycan synthesis</keyword>
<keyword evidence="5" id="KW-0328">Glycosyltransferase</keyword>
<dbReference type="InterPro" id="IPR001182">
    <property type="entry name" value="FtsW/RodA"/>
</dbReference>
<dbReference type="GO" id="GO:0032153">
    <property type="term" value="C:cell division site"/>
    <property type="evidence" value="ECO:0007669"/>
    <property type="project" value="TreeGrafter"/>
</dbReference>
<name>A0A417YA15_9BACI</name>
<evidence type="ECO:0000256" key="20">
    <source>
        <dbReference type="ARBA" id="ARBA00049902"/>
    </source>
</evidence>
<evidence type="ECO:0000256" key="18">
    <source>
        <dbReference type="ARBA" id="ARBA00041418"/>
    </source>
</evidence>
<feature type="transmembrane region" description="Helical" evidence="22">
    <location>
        <begin position="306"/>
        <end position="325"/>
    </location>
</feature>
<evidence type="ECO:0000313" key="23">
    <source>
        <dbReference type="EMBL" id="RHW29425.1"/>
    </source>
</evidence>
<keyword evidence="10 22" id="KW-1133">Transmembrane helix</keyword>
<feature type="transmembrane region" description="Helical" evidence="22">
    <location>
        <begin position="169"/>
        <end position="187"/>
    </location>
</feature>
<feature type="transmembrane region" description="Helical" evidence="22">
    <location>
        <begin position="111"/>
        <end position="135"/>
    </location>
</feature>
<comment type="pathway">
    <text evidence="2">Cell wall biogenesis; peptidoglycan biosynthesis.</text>
</comment>
<evidence type="ECO:0000256" key="16">
    <source>
        <dbReference type="ARBA" id="ARBA00038053"/>
    </source>
</evidence>
<reference evidence="23 24" key="1">
    <citation type="journal article" date="2007" name="Int. J. Syst. Evol. Microbiol.">
        <title>Oceanobacillus profundus sp. nov., isolated from a deep-sea sediment core.</title>
        <authorList>
            <person name="Kim Y.G."/>
            <person name="Choi D.H."/>
            <person name="Hyun S."/>
            <person name="Cho B.C."/>
        </authorList>
    </citation>
    <scope>NUCLEOTIDE SEQUENCE [LARGE SCALE GENOMIC DNA]</scope>
    <source>
        <strain evidence="23 24">DSM 18246</strain>
    </source>
</reference>
<dbReference type="GO" id="GO:0009252">
    <property type="term" value="P:peptidoglycan biosynthetic process"/>
    <property type="evidence" value="ECO:0007669"/>
    <property type="project" value="UniProtKB-KW"/>
</dbReference>
<gene>
    <name evidence="23" type="primary">ftsW</name>
    <name evidence="23" type="ORF">D1B32_22135</name>
</gene>
<dbReference type="GO" id="GO:0005886">
    <property type="term" value="C:plasma membrane"/>
    <property type="evidence" value="ECO:0007669"/>
    <property type="project" value="UniProtKB-SubCell"/>
</dbReference>
<dbReference type="GO" id="GO:0051301">
    <property type="term" value="P:cell division"/>
    <property type="evidence" value="ECO:0007669"/>
    <property type="project" value="UniProtKB-KW"/>
</dbReference>
<evidence type="ECO:0000256" key="3">
    <source>
        <dbReference type="ARBA" id="ARBA00022475"/>
    </source>
</evidence>
<keyword evidence="7 22" id="KW-0812">Transmembrane</keyword>
<feature type="transmembrane region" description="Helical" evidence="22">
    <location>
        <begin position="147"/>
        <end position="163"/>
    </location>
</feature>
<dbReference type="GO" id="GO:0008955">
    <property type="term" value="F:peptidoglycan glycosyltransferase activity"/>
    <property type="evidence" value="ECO:0007669"/>
    <property type="project" value="UniProtKB-EC"/>
</dbReference>
<accession>A0A417YA15</accession>
<evidence type="ECO:0000256" key="14">
    <source>
        <dbReference type="ARBA" id="ARBA00032370"/>
    </source>
</evidence>
<feature type="transmembrane region" description="Helical" evidence="22">
    <location>
        <begin position="345"/>
        <end position="364"/>
    </location>
</feature>
<feature type="transmembrane region" description="Helical" evidence="22">
    <location>
        <begin position="192"/>
        <end position="214"/>
    </location>
</feature>
<proteinExistence type="inferred from homology"/>
<dbReference type="NCBIfam" id="TIGR02614">
    <property type="entry name" value="ftsW"/>
    <property type="match status" value="1"/>
</dbReference>
<dbReference type="Pfam" id="PF01098">
    <property type="entry name" value="FTSW_RODA_SPOVE"/>
    <property type="match status" value="1"/>
</dbReference>
<dbReference type="GO" id="GO:0015648">
    <property type="term" value="F:lipid-linked peptidoglycan transporter activity"/>
    <property type="evidence" value="ECO:0007669"/>
    <property type="project" value="TreeGrafter"/>
</dbReference>
<dbReference type="PROSITE" id="PS00428">
    <property type="entry name" value="FTSW_RODA_SPOVE"/>
    <property type="match status" value="1"/>
</dbReference>
<dbReference type="GO" id="GO:0008360">
    <property type="term" value="P:regulation of cell shape"/>
    <property type="evidence" value="ECO:0007669"/>
    <property type="project" value="UniProtKB-KW"/>
</dbReference>
<comment type="subcellular location">
    <subcellularLocation>
        <location evidence="1">Cell membrane</location>
        <topology evidence="1">Multi-pass membrane protein</topology>
    </subcellularLocation>
</comment>
<evidence type="ECO:0000256" key="1">
    <source>
        <dbReference type="ARBA" id="ARBA00004651"/>
    </source>
</evidence>
<dbReference type="EC" id="2.4.99.28" evidence="19"/>
<keyword evidence="11 22" id="KW-0472">Membrane</keyword>
<evidence type="ECO:0000256" key="22">
    <source>
        <dbReference type="SAM" id="Phobius"/>
    </source>
</evidence>
<dbReference type="PANTHER" id="PTHR30474">
    <property type="entry name" value="CELL CYCLE PROTEIN"/>
    <property type="match status" value="1"/>
</dbReference>
<evidence type="ECO:0000256" key="6">
    <source>
        <dbReference type="ARBA" id="ARBA00022679"/>
    </source>
</evidence>
<dbReference type="OrthoDB" id="9768187at2"/>
<evidence type="ECO:0000256" key="8">
    <source>
        <dbReference type="ARBA" id="ARBA00022960"/>
    </source>
</evidence>
<evidence type="ECO:0000256" key="17">
    <source>
        <dbReference type="ARBA" id="ARBA00041185"/>
    </source>
</evidence>
<keyword evidence="6" id="KW-0808">Transferase</keyword>
<evidence type="ECO:0000256" key="5">
    <source>
        <dbReference type="ARBA" id="ARBA00022676"/>
    </source>
</evidence>
<comment type="function">
    <text evidence="21">Peptidoglycan polymerase that is essential for cell division.</text>
</comment>
<feature type="transmembrane region" description="Helical" evidence="22">
    <location>
        <begin position="268"/>
        <end position="294"/>
    </location>
</feature>
<keyword evidence="12" id="KW-0131">Cell cycle</keyword>
<comment type="caution">
    <text evidence="23">The sequence shown here is derived from an EMBL/GenBank/DDBJ whole genome shotgun (WGS) entry which is preliminary data.</text>
</comment>
<evidence type="ECO:0000256" key="10">
    <source>
        <dbReference type="ARBA" id="ARBA00022989"/>
    </source>
</evidence>
<dbReference type="PANTHER" id="PTHR30474:SF2">
    <property type="entry name" value="PEPTIDOGLYCAN GLYCOSYLTRANSFERASE FTSW-RELATED"/>
    <property type="match status" value="1"/>
</dbReference>
<dbReference type="AlphaFoldDB" id="A0A417YA15"/>
<keyword evidence="13" id="KW-0961">Cell wall biogenesis/degradation</keyword>
<dbReference type="GO" id="GO:0071555">
    <property type="term" value="P:cell wall organization"/>
    <property type="evidence" value="ECO:0007669"/>
    <property type="project" value="UniProtKB-KW"/>
</dbReference>
<feature type="transmembrane region" description="Helical" evidence="22">
    <location>
        <begin position="54"/>
        <end position="74"/>
    </location>
</feature>
<sequence length="372" mass="41129">MATFIRNKFRKIDYSLLISILLLAGFGVIMVYSASYPISYVHYGDANYFFSRQIQWLLIGLFFFSIAAILPYRLYGKLSPAFIFMSILLLIIILMPGIGVERNNSQRWIQLGGFVFQPTEPIKLFMIIYFAYFYSQKQAYINQFKKGVLPPLLILGVMFLLILKQPDLGSAALILFVCGIIVVCSGVRKIHLFILGSVGLIGVIYFAFTSAYRFERITSFLNPFENHLGSGYQLVNSYIAIGTGGIWGAGLGNSVQKLGYLPEAHTDFIMAIILEEIGVFGLIIVLGSYLFIMLRGIRIAKDCKDMFPKLLAIGITFQIMIQAIFNLGAVSGMLPITGITLPLVSYGGSSLLFTLISAGILVNISTLTKGAG</sequence>
<feature type="transmembrane region" description="Helical" evidence="22">
    <location>
        <begin position="12"/>
        <end position="34"/>
    </location>
</feature>
<evidence type="ECO:0000256" key="7">
    <source>
        <dbReference type="ARBA" id="ARBA00022692"/>
    </source>
</evidence>
<comment type="catalytic activity">
    <reaction evidence="20">
        <text>[GlcNAc-(1-&gt;4)-Mur2Ac(oyl-L-Ala-gamma-D-Glu-L-Lys-D-Ala-D-Ala)](n)-di-trans,octa-cis-undecaprenyl diphosphate + beta-D-GlcNAc-(1-&gt;4)-Mur2Ac(oyl-L-Ala-gamma-D-Glu-L-Lys-D-Ala-D-Ala)-di-trans,octa-cis-undecaprenyl diphosphate = [GlcNAc-(1-&gt;4)-Mur2Ac(oyl-L-Ala-gamma-D-Glu-L-Lys-D-Ala-D-Ala)](n+1)-di-trans,octa-cis-undecaprenyl diphosphate + di-trans,octa-cis-undecaprenyl diphosphate + H(+)</text>
        <dbReference type="Rhea" id="RHEA:23708"/>
        <dbReference type="Rhea" id="RHEA-COMP:9602"/>
        <dbReference type="Rhea" id="RHEA-COMP:9603"/>
        <dbReference type="ChEBI" id="CHEBI:15378"/>
        <dbReference type="ChEBI" id="CHEBI:58405"/>
        <dbReference type="ChEBI" id="CHEBI:60033"/>
        <dbReference type="ChEBI" id="CHEBI:78435"/>
        <dbReference type="EC" id="2.4.99.28"/>
    </reaction>
</comment>
<dbReference type="InterPro" id="IPR013437">
    <property type="entry name" value="FtsW"/>
</dbReference>
<protein>
    <recommendedName>
        <fullName evidence="17">Probable peptidoglycan glycosyltransferase FtsW</fullName>
        <ecNumber evidence="19">2.4.99.28</ecNumber>
    </recommendedName>
    <alternativeName>
        <fullName evidence="18">Cell division protein FtsW</fullName>
    </alternativeName>
    <alternativeName>
        <fullName evidence="15">Cell wall polymerase</fullName>
    </alternativeName>
    <alternativeName>
        <fullName evidence="14">Peptidoglycan polymerase</fullName>
    </alternativeName>
</protein>
<evidence type="ECO:0000256" key="4">
    <source>
        <dbReference type="ARBA" id="ARBA00022618"/>
    </source>
</evidence>
<keyword evidence="8" id="KW-0133">Cell shape</keyword>
<dbReference type="EMBL" id="QWEH01000026">
    <property type="protein sequence ID" value="RHW29425.1"/>
    <property type="molecule type" value="Genomic_DNA"/>
</dbReference>
<evidence type="ECO:0000313" key="24">
    <source>
        <dbReference type="Proteomes" id="UP000285456"/>
    </source>
</evidence>
<evidence type="ECO:0000256" key="9">
    <source>
        <dbReference type="ARBA" id="ARBA00022984"/>
    </source>
</evidence>
<dbReference type="Proteomes" id="UP000285456">
    <property type="component" value="Unassembled WGS sequence"/>
</dbReference>
<feature type="transmembrane region" description="Helical" evidence="22">
    <location>
        <begin position="81"/>
        <end position="99"/>
    </location>
</feature>
<evidence type="ECO:0000256" key="15">
    <source>
        <dbReference type="ARBA" id="ARBA00033270"/>
    </source>
</evidence>
<keyword evidence="24" id="KW-1185">Reference proteome</keyword>
<evidence type="ECO:0000256" key="2">
    <source>
        <dbReference type="ARBA" id="ARBA00004752"/>
    </source>
</evidence>